<dbReference type="OrthoDB" id="21939at2"/>
<feature type="transmembrane region" description="Helical" evidence="1">
    <location>
        <begin position="50"/>
        <end position="73"/>
    </location>
</feature>
<keyword evidence="3" id="KW-1185">Reference proteome</keyword>
<dbReference type="Proteomes" id="UP000319732">
    <property type="component" value="Unassembled WGS sequence"/>
</dbReference>
<name>A0A545TS76_9GAMM</name>
<evidence type="ECO:0000256" key="1">
    <source>
        <dbReference type="SAM" id="Phobius"/>
    </source>
</evidence>
<keyword evidence="1" id="KW-1133">Transmembrane helix</keyword>
<dbReference type="EMBL" id="VHSG01000010">
    <property type="protein sequence ID" value="TQV80075.1"/>
    <property type="molecule type" value="Genomic_DNA"/>
</dbReference>
<keyword evidence="1" id="KW-0812">Transmembrane</keyword>
<gene>
    <name evidence="2" type="ORF">FKG94_10420</name>
</gene>
<feature type="transmembrane region" description="Helical" evidence="1">
    <location>
        <begin position="144"/>
        <end position="168"/>
    </location>
</feature>
<protein>
    <submittedName>
        <fullName evidence="2">DUF2878 domain-containing protein</fullName>
    </submittedName>
</protein>
<sequence>MPNHAVTNCPYRPTSGCGASIVTALAQRLQTRVKNSELGRLVLNAALFEVVWFACVWGGDGMAAAAVIALLAVHGWLVMRDTAEWRFIAAVALVGIAGDCLWFGFGVFQRTDQMLLPPLWLMLLWLAFATTLKHSFAKLGNFWWLAALVGAVAGPLSYLAGAALNGGVEFAQPLWLSFAALAVYWAVLLPGLLYWGRKTGTV</sequence>
<evidence type="ECO:0000313" key="3">
    <source>
        <dbReference type="Proteomes" id="UP000319732"/>
    </source>
</evidence>
<evidence type="ECO:0000313" key="2">
    <source>
        <dbReference type="EMBL" id="TQV80075.1"/>
    </source>
</evidence>
<feature type="transmembrane region" description="Helical" evidence="1">
    <location>
        <begin position="174"/>
        <end position="195"/>
    </location>
</feature>
<dbReference type="InterPro" id="IPR021306">
    <property type="entry name" value="DUF2878"/>
</dbReference>
<keyword evidence="1" id="KW-0472">Membrane</keyword>
<feature type="transmembrane region" description="Helical" evidence="1">
    <location>
        <begin position="114"/>
        <end position="132"/>
    </location>
</feature>
<comment type="caution">
    <text evidence="2">The sequence shown here is derived from an EMBL/GenBank/DDBJ whole genome shotgun (WGS) entry which is preliminary data.</text>
</comment>
<organism evidence="2 3">
    <name type="scientific">Exilibacterium tricleocarpae</name>
    <dbReference type="NCBI Taxonomy" id="2591008"/>
    <lineage>
        <taxon>Bacteria</taxon>
        <taxon>Pseudomonadati</taxon>
        <taxon>Pseudomonadota</taxon>
        <taxon>Gammaproteobacteria</taxon>
        <taxon>Cellvibrionales</taxon>
        <taxon>Cellvibrionaceae</taxon>
        <taxon>Exilibacterium</taxon>
    </lineage>
</organism>
<proteinExistence type="predicted"/>
<dbReference type="AlphaFoldDB" id="A0A545TS76"/>
<reference evidence="2 3" key="1">
    <citation type="submission" date="2019-06" db="EMBL/GenBank/DDBJ databases">
        <title>Whole genome sequence for Cellvibrionaceae sp. R142.</title>
        <authorList>
            <person name="Wang G."/>
        </authorList>
    </citation>
    <scope>NUCLEOTIDE SEQUENCE [LARGE SCALE GENOMIC DNA]</scope>
    <source>
        <strain evidence="2 3">R142</strain>
    </source>
</reference>
<feature type="transmembrane region" description="Helical" evidence="1">
    <location>
        <begin position="85"/>
        <end position="108"/>
    </location>
</feature>
<accession>A0A545TS76</accession>
<dbReference type="Pfam" id="PF11086">
    <property type="entry name" value="DUF2878"/>
    <property type="match status" value="1"/>
</dbReference>